<reference evidence="5 6" key="1">
    <citation type="submission" date="2017-02" db="EMBL/GenBank/DDBJ databases">
        <title>Vagococcus cremeus sp. nov., isolated from the small intestine of a marten, Martes flavigula.</title>
        <authorList>
            <person name="Tak E.J."/>
            <person name="Bae J.-W."/>
        </authorList>
    </citation>
    <scope>NUCLEOTIDE SEQUENCE [LARGE SCALE GENOMIC DNA]</scope>
    <source>
        <strain evidence="5 6">D7T301</strain>
    </source>
</reference>
<name>A0A1V4DGP9_9ENTE</name>
<accession>A0A1V4DGP9</accession>
<dbReference type="NCBIfam" id="TIGR01076">
    <property type="entry name" value="sortase_fam"/>
    <property type="match status" value="1"/>
</dbReference>
<dbReference type="AlphaFoldDB" id="A0A1V4DGP9"/>
<evidence type="ECO:0000313" key="5">
    <source>
        <dbReference type="EMBL" id="OPF87390.1"/>
    </source>
</evidence>
<keyword evidence="1" id="KW-0378">Hydrolase</keyword>
<dbReference type="EMBL" id="MVAB01000001">
    <property type="protein sequence ID" value="OPF87390.1"/>
    <property type="molecule type" value="Genomic_DNA"/>
</dbReference>
<keyword evidence="4" id="KW-1133">Transmembrane helix</keyword>
<gene>
    <name evidence="5" type="ORF">BW731_03800</name>
</gene>
<comment type="caution">
    <text evidence="5">The sequence shown here is derived from an EMBL/GenBank/DDBJ whole genome shotgun (WGS) entry which is preliminary data.</text>
</comment>
<organism evidence="5 6">
    <name type="scientific">Vagococcus martis</name>
    <dbReference type="NCBI Taxonomy" id="1768210"/>
    <lineage>
        <taxon>Bacteria</taxon>
        <taxon>Bacillati</taxon>
        <taxon>Bacillota</taxon>
        <taxon>Bacilli</taxon>
        <taxon>Lactobacillales</taxon>
        <taxon>Enterococcaceae</taxon>
        <taxon>Vagococcus</taxon>
    </lineage>
</organism>
<dbReference type="CDD" id="cd05827">
    <property type="entry name" value="Sortase_C"/>
    <property type="match status" value="1"/>
</dbReference>
<dbReference type="NCBIfam" id="NF033745">
    <property type="entry name" value="class_C_sortase"/>
    <property type="match status" value="1"/>
</dbReference>
<dbReference type="Proteomes" id="UP000189970">
    <property type="component" value="Unassembled WGS sequence"/>
</dbReference>
<keyword evidence="4" id="KW-0472">Membrane</keyword>
<evidence type="ECO:0000256" key="3">
    <source>
        <dbReference type="SAM" id="Coils"/>
    </source>
</evidence>
<feature type="active site" description="Acyl-thioester intermediate" evidence="2">
    <location>
        <position position="209"/>
    </location>
</feature>
<dbReference type="SUPFAM" id="SSF63817">
    <property type="entry name" value="Sortase"/>
    <property type="match status" value="1"/>
</dbReference>
<keyword evidence="4" id="KW-0812">Transmembrane</keyword>
<evidence type="ECO:0000313" key="6">
    <source>
        <dbReference type="Proteomes" id="UP000189970"/>
    </source>
</evidence>
<evidence type="ECO:0000256" key="2">
    <source>
        <dbReference type="PIRSR" id="PIRSR605754-1"/>
    </source>
</evidence>
<feature type="active site" description="Proton donor/acceptor" evidence="2">
    <location>
        <position position="147"/>
    </location>
</feature>
<keyword evidence="3" id="KW-0175">Coiled coil</keyword>
<dbReference type="RefSeq" id="WP_079345867.1">
    <property type="nucleotide sequence ID" value="NZ_MVAB01000001.1"/>
</dbReference>
<feature type="transmembrane region" description="Helical" evidence="4">
    <location>
        <begin position="246"/>
        <end position="266"/>
    </location>
</feature>
<dbReference type="GO" id="GO:0016787">
    <property type="term" value="F:hydrolase activity"/>
    <property type="evidence" value="ECO:0007669"/>
    <property type="project" value="UniProtKB-KW"/>
</dbReference>
<evidence type="ECO:0000256" key="4">
    <source>
        <dbReference type="SAM" id="Phobius"/>
    </source>
</evidence>
<dbReference type="InterPro" id="IPR005754">
    <property type="entry name" value="Sortase"/>
</dbReference>
<keyword evidence="6" id="KW-1185">Reference proteome</keyword>
<proteinExistence type="predicted"/>
<feature type="coiled-coil region" evidence="3">
    <location>
        <begin position="36"/>
        <end position="71"/>
    </location>
</feature>
<dbReference type="InterPro" id="IPR023365">
    <property type="entry name" value="Sortase_dom-sf"/>
</dbReference>
<evidence type="ECO:0000256" key="1">
    <source>
        <dbReference type="ARBA" id="ARBA00022801"/>
    </source>
</evidence>
<sequence length="280" mass="31919">MKRNTIITFFLLIGMAIFSYPFVANMVSTTGHVQKVKGYEEMMEKLDNKQKEAAEERARIHNEEIKKEEQIFVDPFENGTESAGSKSYYDALNLGEVIAVLKIPKLDLELPIYHGSNEKVLSKGVGHLENSALPIGGIGTHSVLTAHRGLPTAKLFRHLDKLENGDVFFVEVLGETHAYEVFKDKIVLPNETEWLTQDEDQELVTLLTCEPYMINTHRLLVTGKRIPYDETAKVLHKEASNGLKKLYIYTGIGLSLFLLLIMYLIYRYKKNSNKRKRGKK</sequence>
<dbReference type="InterPro" id="IPR042002">
    <property type="entry name" value="Sortase_C"/>
</dbReference>
<dbReference type="Pfam" id="PF04203">
    <property type="entry name" value="Sortase"/>
    <property type="match status" value="1"/>
</dbReference>
<dbReference type="Gene3D" id="2.40.260.10">
    <property type="entry name" value="Sortase"/>
    <property type="match status" value="1"/>
</dbReference>
<protein>
    <submittedName>
        <fullName evidence="5">Class C sortase</fullName>
    </submittedName>
</protein>